<feature type="transmembrane region" description="Helical" evidence="1">
    <location>
        <begin position="121"/>
        <end position="143"/>
    </location>
</feature>
<feature type="transmembrane region" description="Helical" evidence="1">
    <location>
        <begin position="215"/>
        <end position="233"/>
    </location>
</feature>
<dbReference type="AlphaFoldDB" id="A0A1G8LHB7"/>
<evidence type="ECO:0000313" key="3">
    <source>
        <dbReference type="Proteomes" id="UP000183255"/>
    </source>
</evidence>
<proteinExistence type="predicted"/>
<keyword evidence="1" id="KW-1133">Transmembrane helix</keyword>
<sequence>MKKKYCFHPSSYSLSEIEEFYEKKAENGLLVEKRGNYLSRFRKEEPNNLSYRVEVIDYDKLEEHKIPEEQVAIYEECGWTHVCGHRHIQIFSADKSTDPPELYYQPEDQIESIKILRKTDLIAFISLLASWSLMFLANLRAFGGSNFGDFMKNMGSSYFELLIIQPPLAILFILILFNGIGNYIFGIASSQYYISRLKKGIPLRKIKPLAKKVKPLKKGAIIVVLVGLLLMSAPEILTYEKREDPSEAAGPYVTLSDFDIKKAPPGDYSILGEDYYRKKNTIWGEIIKIQESSNQFYNGITFIQVVYEIKNDKLRNRLVDVLKNENTYGLYREDYVEMSVAGLDEVFLKDRFDMVVVKDDFVFRITTLSENQLSQEEFLLKLSEILNSKERSSGKS</sequence>
<dbReference type="Proteomes" id="UP000183255">
    <property type="component" value="Unassembled WGS sequence"/>
</dbReference>
<dbReference type="Pfam" id="PF11193">
    <property type="entry name" value="DUF2812"/>
    <property type="match status" value="1"/>
</dbReference>
<name>A0A1G8LHB7_9CLOT</name>
<protein>
    <recommendedName>
        <fullName evidence="4">DUF2812 domain-containing protein</fullName>
    </recommendedName>
</protein>
<dbReference type="EMBL" id="FNDZ01000003">
    <property type="protein sequence ID" value="SDI55043.1"/>
    <property type="molecule type" value="Genomic_DNA"/>
</dbReference>
<reference evidence="2 3" key="1">
    <citation type="submission" date="2016-10" db="EMBL/GenBank/DDBJ databases">
        <authorList>
            <person name="de Groot N.N."/>
        </authorList>
    </citation>
    <scope>NUCLEOTIDE SEQUENCE [LARGE SCALE GENOMIC DNA]</scope>
    <source>
        <strain evidence="2 3">CGMCC 1.5058</strain>
    </source>
</reference>
<feature type="transmembrane region" description="Helical" evidence="1">
    <location>
        <begin position="163"/>
        <end position="194"/>
    </location>
</feature>
<evidence type="ECO:0008006" key="4">
    <source>
        <dbReference type="Google" id="ProtNLM"/>
    </source>
</evidence>
<keyword evidence="1" id="KW-0472">Membrane</keyword>
<evidence type="ECO:0000256" key="1">
    <source>
        <dbReference type="SAM" id="Phobius"/>
    </source>
</evidence>
<accession>A0A1G8LHB7</accession>
<dbReference type="InterPro" id="IPR021359">
    <property type="entry name" value="DUF2812"/>
</dbReference>
<dbReference type="RefSeq" id="WP_031575426.1">
    <property type="nucleotide sequence ID" value="NZ_FNDZ01000003.1"/>
</dbReference>
<gene>
    <name evidence="2" type="ORF">SAMN05421804_10381</name>
</gene>
<keyword evidence="1" id="KW-0812">Transmembrane</keyword>
<organism evidence="2 3">
    <name type="scientific">Proteiniclasticum ruminis</name>
    <dbReference type="NCBI Taxonomy" id="398199"/>
    <lineage>
        <taxon>Bacteria</taxon>
        <taxon>Bacillati</taxon>
        <taxon>Bacillota</taxon>
        <taxon>Clostridia</taxon>
        <taxon>Eubacteriales</taxon>
        <taxon>Clostridiaceae</taxon>
        <taxon>Proteiniclasticum</taxon>
    </lineage>
</organism>
<evidence type="ECO:0000313" key="2">
    <source>
        <dbReference type="EMBL" id="SDI55043.1"/>
    </source>
</evidence>